<dbReference type="EMBL" id="LTDL01000021">
    <property type="protein sequence ID" value="OAG31213.1"/>
    <property type="molecule type" value="Genomic_DNA"/>
</dbReference>
<keyword evidence="4" id="KW-1185">Reference proteome</keyword>
<feature type="compositionally biased region" description="Low complexity" evidence="1">
    <location>
        <begin position="28"/>
        <end position="38"/>
    </location>
</feature>
<evidence type="ECO:0000313" key="4">
    <source>
        <dbReference type="Proteomes" id="UP000185944"/>
    </source>
</evidence>
<feature type="transmembrane region" description="Helical" evidence="2">
    <location>
        <begin position="117"/>
        <end position="138"/>
    </location>
</feature>
<evidence type="ECO:0000256" key="2">
    <source>
        <dbReference type="SAM" id="Phobius"/>
    </source>
</evidence>
<feature type="compositionally biased region" description="Basic and acidic residues" evidence="1">
    <location>
        <begin position="1"/>
        <end position="27"/>
    </location>
</feature>
<dbReference type="Proteomes" id="UP000185944">
    <property type="component" value="Unassembled WGS sequence"/>
</dbReference>
<feature type="transmembrane region" description="Helical" evidence="2">
    <location>
        <begin position="184"/>
        <end position="202"/>
    </location>
</feature>
<dbReference type="GeneID" id="93647976"/>
<feature type="transmembrane region" description="Helical" evidence="2">
    <location>
        <begin position="77"/>
        <end position="96"/>
    </location>
</feature>
<gene>
    <name evidence="3" type="ORF">NEDG_01626</name>
</gene>
<keyword evidence="2" id="KW-1133">Transmembrane helix</keyword>
<reference evidence="3 4" key="1">
    <citation type="submission" date="2016-02" db="EMBL/GenBank/DDBJ databases">
        <title>Discovery of a natural microsporidian pathogen with a broad tissue tropism in Caenorhabditis elegans.</title>
        <authorList>
            <person name="Luallen R.J."/>
            <person name="Reinke A.W."/>
            <person name="Tong L."/>
            <person name="Botts M.R."/>
            <person name="Felix M.-A."/>
            <person name="Troemel E.R."/>
        </authorList>
    </citation>
    <scope>NUCLEOTIDE SEQUENCE [LARGE SCALE GENOMIC DNA]</scope>
    <source>
        <strain evidence="3 4">JUm2807</strain>
    </source>
</reference>
<keyword evidence="2" id="KW-0472">Membrane</keyword>
<evidence type="ECO:0000256" key="1">
    <source>
        <dbReference type="SAM" id="MobiDB-lite"/>
    </source>
</evidence>
<protein>
    <submittedName>
        <fullName evidence="3">Uncharacterized protein</fullName>
    </submittedName>
</protein>
<name>A0A177EGX0_9MICR</name>
<accession>A0A177EGX0</accession>
<comment type="caution">
    <text evidence="3">The sequence shown here is derived from an EMBL/GenBank/DDBJ whole genome shotgun (WGS) entry which is preliminary data.</text>
</comment>
<sequence length="240" mass="26970">MENRGNELENEMKEIKLDVEDQEKESTLETSSKSSQTSDSKKGRYVSAETEFDFLWRSALLRSLKRGAGSLGGPARFTFIGLCLMIGVYFGVFGMVTSLLAESEKEAPSYIPQHVNIVAMFKLALSFFTPIAVYMGVFHEQFMLVAYVVIGSLFYAPFVMILVHVGQRMIITEQEYRKYCTPGLTLLLTGLSIYFAQNTLVLSRPSSTTKEDTLQLFIVVAMQTTLVDAYVNRLPTLITF</sequence>
<dbReference type="AlphaFoldDB" id="A0A177EGX0"/>
<proteinExistence type="predicted"/>
<feature type="region of interest" description="Disordered" evidence="1">
    <location>
        <begin position="1"/>
        <end position="42"/>
    </location>
</feature>
<dbReference type="VEuPathDB" id="MicrosporidiaDB:NEDG_01626"/>
<evidence type="ECO:0000313" key="3">
    <source>
        <dbReference type="EMBL" id="OAG31213.1"/>
    </source>
</evidence>
<organism evidence="3 4">
    <name type="scientific">Nematocida displodere</name>
    <dbReference type="NCBI Taxonomy" id="1805483"/>
    <lineage>
        <taxon>Eukaryota</taxon>
        <taxon>Fungi</taxon>
        <taxon>Fungi incertae sedis</taxon>
        <taxon>Microsporidia</taxon>
        <taxon>Nematocida</taxon>
    </lineage>
</organism>
<feature type="transmembrane region" description="Helical" evidence="2">
    <location>
        <begin position="144"/>
        <end position="163"/>
    </location>
</feature>
<dbReference type="RefSeq" id="XP_067544934.1">
    <property type="nucleotide sequence ID" value="XM_067689044.1"/>
</dbReference>
<keyword evidence="2" id="KW-0812">Transmembrane</keyword>